<evidence type="ECO:0000259" key="9">
    <source>
        <dbReference type="Pfam" id="PF01636"/>
    </source>
</evidence>
<accession>A0ABV6IS30</accession>
<comment type="subcellular location">
    <subcellularLocation>
        <location evidence="1">Cytoplasm</location>
    </subcellularLocation>
</comment>
<evidence type="ECO:0000313" key="10">
    <source>
        <dbReference type="EMBL" id="MFC0386424.1"/>
    </source>
</evidence>
<protein>
    <recommendedName>
        <fullName evidence="8">Hydroxylysine kinase</fullName>
        <ecNumber evidence="7">2.7.1.81</ecNumber>
    </recommendedName>
</protein>
<dbReference type="EC" id="2.7.1.81" evidence="7"/>
<evidence type="ECO:0000256" key="1">
    <source>
        <dbReference type="ARBA" id="ARBA00004496"/>
    </source>
</evidence>
<evidence type="ECO:0000256" key="7">
    <source>
        <dbReference type="ARBA" id="ARBA00038873"/>
    </source>
</evidence>
<reference evidence="10 11" key="1">
    <citation type="submission" date="2024-09" db="EMBL/GenBank/DDBJ databases">
        <authorList>
            <person name="Sun Q."/>
            <person name="Mori K."/>
        </authorList>
    </citation>
    <scope>NUCLEOTIDE SEQUENCE [LARGE SCALE GENOMIC DNA]</scope>
    <source>
        <strain evidence="10 11">CCM 7468</strain>
    </source>
</reference>
<gene>
    <name evidence="10" type="ORF">ACFFIC_12860</name>
</gene>
<evidence type="ECO:0000256" key="3">
    <source>
        <dbReference type="ARBA" id="ARBA00022679"/>
    </source>
</evidence>
<evidence type="ECO:0000256" key="8">
    <source>
        <dbReference type="ARBA" id="ARBA00040505"/>
    </source>
</evidence>
<dbReference type="Proteomes" id="UP001589789">
    <property type="component" value="Unassembled WGS sequence"/>
</dbReference>
<keyword evidence="3" id="KW-0808">Transferase</keyword>
<comment type="caution">
    <text evidence="10">The sequence shown here is derived from an EMBL/GenBank/DDBJ whole genome shotgun (WGS) entry which is preliminary data.</text>
</comment>
<dbReference type="EMBL" id="JBHLVZ010000033">
    <property type="protein sequence ID" value="MFC0386424.1"/>
    <property type="molecule type" value="Genomic_DNA"/>
</dbReference>
<dbReference type="InterPro" id="IPR002575">
    <property type="entry name" value="Aminoglycoside_PTrfase"/>
</dbReference>
<dbReference type="SUPFAM" id="SSF56112">
    <property type="entry name" value="Protein kinase-like (PK-like)"/>
    <property type="match status" value="1"/>
</dbReference>
<keyword evidence="4" id="KW-0418">Kinase</keyword>
<evidence type="ECO:0000256" key="5">
    <source>
        <dbReference type="ARBA" id="ARBA00036820"/>
    </source>
</evidence>
<name>A0ABV6IS30_9PROT</name>
<organism evidence="10 11">
    <name type="scientific">Muricoccus vinaceus</name>
    <dbReference type="NCBI Taxonomy" id="424704"/>
    <lineage>
        <taxon>Bacteria</taxon>
        <taxon>Pseudomonadati</taxon>
        <taxon>Pseudomonadota</taxon>
        <taxon>Alphaproteobacteria</taxon>
        <taxon>Acetobacterales</taxon>
        <taxon>Roseomonadaceae</taxon>
        <taxon>Muricoccus</taxon>
    </lineage>
</organism>
<keyword evidence="11" id="KW-1185">Reference proteome</keyword>
<comment type="catalytic activity">
    <reaction evidence="5">
        <text>(5R)-5-hydroxy-L-lysine + GTP = (5R)-5-phosphooxy-L-lysine + GDP + H(+)</text>
        <dbReference type="Rhea" id="RHEA:19049"/>
        <dbReference type="ChEBI" id="CHEBI:15378"/>
        <dbReference type="ChEBI" id="CHEBI:37565"/>
        <dbReference type="ChEBI" id="CHEBI:57882"/>
        <dbReference type="ChEBI" id="CHEBI:58189"/>
        <dbReference type="ChEBI" id="CHEBI:58357"/>
        <dbReference type="EC" id="2.7.1.81"/>
    </reaction>
</comment>
<evidence type="ECO:0000313" key="11">
    <source>
        <dbReference type="Proteomes" id="UP001589789"/>
    </source>
</evidence>
<proteinExistence type="predicted"/>
<dbReference type="RefSeq" id="WP_377050879.1">
    <property type="nucleotide sequence ID" value="NZ_JBHLVZ010000033.1"/>
</dbReference>
<sequence>MPPDSSRDPMHDPLRDPLILAAPPAIDIPPLRDALFAQWGLTGALHPLGGERDRNLRLDRDNAPPLLVKLAHPDEPPAVTHFQTAALLHLQAADPTLPVPHVLRTRAGATALPHPARDGRPCLLRVVTFLPGVPMTEAAGLARARDLGTLTARLDRALEGFAHPADTRRLIWDLREAPRLRAFLPDVPDAPLRALAAAALDRFEESAAPLLASLPAQVIHNDLNPHNVLVDPADPARLSGIIDFGDMLRASPLQEAATACAYLLGEGESLLAAPAAFLSGFRALLPLPEEQAALLPAMIAARMAMTVLITGWRARLQPDNAPYIQRNLPRARAGLQALALLPPNALTALTQG</sequence>
<dbReference type="Gene3D" id="3.90.1200.10">
    <property type="match status" value="1"/>
</dbReference>
<dbReference type="PANTHER" id="PTHR21064">
    <property type="entry name" value="AMINOGLYCOSIDE PHOSPHOTRANSFERASE DOMAIN-CONTAINING PROTEIN-RELATED"/>
    <property type="match status" value="1"/>
</dbReference>
<evidence type="ECO:0000256" key="2">
    <source>
        <dbReference type="ARBA" id="ARBA00022490"/>
    </source>
</evidence>
<comment type="function">
    <text evidence="6">Catalyzes the GTP-dependent phosphorylation of 5-hydroxy-L-lysine.</text>
</comment>
<evidence type="ECO:0000256" key="6">
    <source>
        <dbReference type="ARBA" id="ARBA00037368"/>
    </source>
</evidence>
<dbReference type="InterPro" id="IPR011009">
    <property type="entry name" value="Kinase-like_dom_sf"/>
</dbReference>
<dbReference type="Pfam" id="PF01636">
    <property type="entry name" value="APH"/>
    <property type="match status" value="1"/>
</dbReference>
<dbReference type="PANTHER" id="PTHR21064:SF1">
    <property type="entry name" value="HYDROXYLYSINE KINASE"/>
    <property type="match status" value="1"/>
</dbReference>
<keyword evidence="2" id="KW-0963">Cytoplasm</keyword>
<dbReference type="InterPro" id="IPR050249">
    <property type="entry name" value="Pseudomonas-type_ThrB"/>
</dbReference>
<feature type="domain" description="Aminoglycoside phosphotransferase" evidence="9">
    <location>
        <begin position="49"/>
        <end position="272"/>
    </location>
</feature>
<evidence type="ECO:0000256" key="4">
    <source>
        <dbReference type="ARBA" id="ARBA00022777"/>
    </source>
</evidence>